<dbReference type="PROSITE" id="PS51257">
    <property type="entry name" value="PROKAR_LIPOPROTEIN"/>
    <property type="match status" value="1"/>
</dbReference>
<feature type="transmembrane region" description="Helical" evidence="1">
    <location>
        <begin position="120"/>
        <end position="137"/>
    </location>
</feature>
<feature type="transmembrane region" description="Helical" evidence="1">
    <location>
        <begin position="190"/>
        <end position="213"/>
    </location>
</feature>
<protein>
    <submittedName>
        <fullName evidence="2">Uncharacterized membrane protein YoaK (UPF0700 family)</fullName>
    </submittedName>
</protein>
<organism evidence="2 3">
    <name type="scientific">Alicyclobacillus cycloheptanicus</name>
    <dbReference type="NCBI Taxonomy" id="1457"/>
    <lineage>
        <taxon>Bacteria</taxon>
        <taxon>Bacillati</taxon>
        <taxon>Bacillota</taxon>
        <taxon>Bacilli</taxon>
        <taxon>Bacillales</taxon>
        <taxon>Alicyclobacillaceae</taxon>
        <taxon>Alicyclobacillus</taxon>
    </lineage>
</organism>
<evidence type="ECO:0000313" key="2">
    <source>
        <dbReference type="EMBL" id="MDQ0189956.1"/>
    </source>
</evidence>
<reference evidence="2 3" key="1">
    <citation type="submission" date="2023-07" db="EMBL/GenBank/DDBJ databases">
        <title>Genomic Encyclopedia of Type Strains, Phase IV (KMG-IV): sequencing the most valuable type-strain genomes for metagenomic binning, comparative biology and taxonomic classification.</title>
        <authorList>
            <person name="Goeker M."/>
        </authorList>
    </citation>
    <scope>NUCLEOTIDE SEQUENCE [LARGE SCALE GENOMIC DNA]</scope>
    <source>
        <strain evidence="2 3">DSM 4006</strain>
    </source>
</reference>
<feature type="transmembrane region" description="Helical" evidence="1">
    <location>
        <begin position="89"/>
        <end position="108"/>
    </location>
</feature>
<evidence type="ECO:0000256" key="1">
    <source>
        <dbReference type="SAM" id="Phobius"/>
    </source>
</evidence>
<sequence length="250" mass="26624">MSKPAMHNTMLVLLTTTSGCVDAISFLILGQVFVAAMTGNTVLFGLSLIHADGLNPLNYASALLGFMLGAVTAALIFRRTRKGSGWTPTASVVITVELAALVLFALLSRAPHILDDDWKQLLIVVLSFAMGTQGVTARRVGVNGVTTTVITSTLTGLMEICVWKVGQRLKLTPNADDAKQPENQVTPLTLSMWVIVIVAYGVGAALCGGLVSVWHLQAVWLPVVIVLAVVITSSASMMRMSSERRSEISM</sequence>
<gene>
    <name evidence="2" type="ORF">J2S03_001819</name>
</gene>
<dbReference type="EMBL" id="JAUSTP010000012">
    <property type="protein sequence ID" value="MDQ0189956.1"/>
    <property type="molecule type" value="Genomic_DNA"/>
</dbReference>
<dbReference type="PANTHER" id="PTHR37314">
    <property type="entry name" value="SLR0142 PROTEIN"/>
    <property type="match status" value="1"/>
</dbReference>
<feature type="transmembrane region" description="Helical" evidence="1">
    <location>
        <begin position="57"/>
        <end position="77"/>
    </location>
</feature>
<feature type="transmembrane region" description="Helical" evidence="1">
    <location>
        <begin position="219"/>
        <end position="238"/>
    </location>
</feature>
<dbReference type="InterPro" id="IPR010699">
    <property type="entry name" value="DUF1275"/>
</dbReference>
<keyword evidence="1" id="KW-1133">Transmembrane helix</keyword>
<feature type="transmembrane region" description="Helical" evidence="1">
    <location>
        <begin position="12"/>
        <end position="37"/>
    </location>
</feature>
<keyword evidence="1" id="KW-0812">Transmembrane</keyword>
<keyword evidence="1" id="KW-0472">Membrane</keyword>
<dbReference type="Pfam" id="PF06912">
    <property type="entry name" value="DUF1275"/>
    <property type="match status" value="1"/>
</dbReference>
<proteinExistence type="predicted"/>
<comment type="caution">
    <text evidence="2">The sequence shown here is derived from an EMBL/GenBank/DDBJ whole genome shotgun (WGS) entry which is preliminary data.</text>
</comment>
<keyword evidence="3" id="KW-1185">Reference proteome</keyword>
<dbReference type="RefSeq" id="WP_274456933.1">
    <property type="nucleotide sequence ID" value="NZ_CP067097.1"/>
</dbReference>
<dbReference type="PANTHER" id="PTHR37314:SF4">
    <property type="entry name" value="UPF0700 TRANSMEMBRANE PROTEIN YOAK"/>
    <property type="match status" value="1"/>
</dbReference>
<name>A0ABT9XI27_9BACL</name>
<accession>A0ABT9XI27</accession>
<dbReference type="Proteomes" id="UP001232973">
    <property type="component" value="Unassembled WGS sequence"/>
</dbReference>
<evidence type="ECO:0000313" key="3">
    <source>
        <dbReference type="Proteomes" id="UP001232973"/>
    </source>
</evidence>